<dbReference type="WBParaSite" id="PTRK_0001146900.1">
    <property type="protein sequence ID" value="PTRK_0001146900.1"/>
    <property type="gene ID" value="PTRK_0001146900"/>
</dbReference>
<keyword evidence="6" id="KW-1185">Reference proteome</keyword>
<reference evidence="7" key="1">
    <citation type="submission" date="2017-02" db="UniProtKB">
        <authorList>
            <consortium name="WormBaseParasite"/>
        </authorList>
    </citation>
    <scope>IDENTIFICATION</scope>
</reference>
<dbReference type="Gene3D" id="3.30.40.10">
    <property type="entry name" value="Zinc/RING finger domain, C3HC4 (zinc finger)"/>
    <property type="match status" value="1"/>
</dbReference>
<evidence type="ECO:0000256" key="1">
    <source>
        <dbReference type="ARBA" id="ARBA00022723"/>
    </source>
</evidence>
<evidence type="ECO:0000256" key="2">
    <source>
        <dbReference type="ARBA" id="ARBA00022771"/>
    </source>
</evidence>
<dbReference type="AlphaFoldDB" id="A0A0N4ZSI8"/>
<evidence type="ECO:0000256" key="4">
    <source>
        <dbReference type="PROSITE-ProRule" id="PRU00452"/>
    </source>
</evidence>
<accession>A0A0N4ZSI8</accession>
<dbReference type="GO" id="GO:0061665">
    <property type="term" value="F:SUMO ligase activity"/>
    <property type="evidence" value="ECO:0007669"/>
    <property type="project" value="TreeGrafter"/>
</dbReference>
<dbReference type="PROSITE" id="PS51044">
    <property type="entry name" value="ZF_SP_RING"/>
    <property type="match status" value="1"/>
</dbReference>
<dbReference type="InterPro" id="IPR004181">
    <property type="entry name" value="Znf_MIZ"/>
</dbReference>
<organism evidence="6 7">
    <name type="scientific">Parastrongyloides trichosuri</name>
    <name type="common">Possum-specific nematode worm</name>
    <dbReference type="NCBI Taxonomy" id="131310"/>
    <lineage>
        <taxon>Eukaryota</taxon>
        <taxon>Metazoa</taxon>
        <taxon>Ecdysozoa</taxon>
        <taxon>Nematoda</taxon>
        <taxon>Chromadorea</taxon>
        <taxon>Rhabditida</taxon>
        <taxon>Tylenchina</taxon>
        <taxon>Panagrolaimomorpha</taxon>
        <taxon>Strongyloidoidea</taxon>
        <taxon>Strongyloididae</taxon>
        <taxon>Parastrongyloides</taxon>
    </lineage>
</organism>
<name>A0A0N4ZSI8_PARTI</name>
<evidence type="ECO:0000313" key="7">
    <source>
        <dbReference type="WBParaSite" id="PTRK_0001146900.1"/>
    </source>
</evidence>
<evidence type="ECO:0000259" key="5">
    <source>
        <dbReference type="PROSITE" id="PS51044"/>
    </source>
</evidence>
<dbReference type="GO" id="GO:0008270">
    <property type="term" value="F:zinc ion binding"/>
    <property type="evidence" value="ECO:0007669"/>
    <property type="project" value="UniProtKB-KW"/>
</dbReference>
<keyword evidence="2 4" id="KW-0863">Zinc-finger</keyword>
<dbReference type="STRING" id="131310.A0A0N4ZSI8"/>
<keyword evidence="1" id="KW-0479">Metal-binding</keyword>
<proteinExistence type="predicted"/>
<dbReference type="InterPro" id="IPR013083">
    <property type="entry name" value="Znf_RING/FYVE/PHD"/>
</dbReference>
<evidence type="ECO:0000313" key="6">
    <source>
        <dbReference type="Proteomes" id="UP000038045"/>
    </source>
</evidence>
<dbReference type="GO" id="GO:0000785">
    <property type="term" value="C:chromatin"/>
    <property type="evidence" value="ECO:0007669"/>
    <property type="project" value="TreeGrafter"/>
</dbReference>
<evidence type="ECO:0000256" key="3">
    <source>
        <dbReference type="ARBA" id="ARBA00022833"/>
    </source>
</evidence>
<keyword evidence="3" id="KW-0862">Zinc</keyword>
<dbReference type="GO" id="GO:0016925">
    <property type="term" value="P:protein sumoylation"/>
    <property type="evidence" value="ECO:0007669"/>
    <property type="project" value="TreeGrafter"/>
</dbReference>
<protein>
    <submittedName>
        <fullName evidence="7">SP-RING-type domain-containing protein</fullName>
    </submittedName>
</protein>
<sequence>MYGNTSTIQNSFQQTVNYGNNYSQYPQAVYNTHVIPNSTYPNNLTQRTISETVSTIPTLPIQRDSQVRRNVVEVPNRPQIAIQRSIPSVRINNVPGQTPSANPNNIQLKKLYFYGKCVDLTGWVQNCNKFDRIDPRGNISYYQHCITFKIGENFLSYIHDSKYEVLMRCVQCLPENNMIPIDSYPLEMDLKINDNNCGDILPRIEGKYSTTDLGFRIPYPTNLTPVIKRLIDRRGTINPLSININMTYPVVVKRKTFHNNEKAIFQFALYMKITPGDIIKKILSKPRFPKDKFIEQVVNKFSNSEDIGLEGMIVNLQSSITMTPIKIPFRGKNCKHLFPDDLQTYIETNVKNEKFCCKLCKAPCTPDDIIIDEYFCEILEKHSGVCKIEIFRDGSYKVVEVDNSDDEEIPSKIENKNESRDKKEIEIITIYDSSDEDDCLIVENHTGASETSSNTNKRLTSVIKCNTNQQEASKTPITPTFETAITNDTSKNDQNLINSRDNTLSKDTIQSNQLLINNENRITNTTITCDLNIVDTEKNQSNNFESTVIEQNIMPINSTEINSKKMNELSNSISSNSRKRVSNLINDLNSECSILGPSTSKKPIDCFKFTKEYIASQKAQFKFEPHPSDIFI</sequence>
<feature type="domain" description="SP-RING-type" evidence="5">
    <location>
        <begin position="303"/>
        <end position="384"/>
    </location>
</feature>
<dbReference type="PANTHER" id="PTHR10782">
    <property type="entry name" value="ZINC FINGER MIZ DOMAIN-CONTAINING PROTEIN"/>
    <property type="match status" value="1"/>
</dbReference>
<dbReference type="Proteomes" id="UP000038045">
    <property type="component" value="Unplaced"/>
</dbReference>
<dbReference type="PANTHER" id="PTHR10782:SF4">
    <property type="entry name" value="TONALLI, ISOFORM E"/>
    <property type="match status" value="1"/>
</dbReference>